<protein>
    <submittedName>
        <fullName evidence="2">Uncharacterized protein</fullName>
    </submittedName>
</protein>
<feature type="transmembrane region" description="Helical" evidence="1">
    <location>
        <begin position="37"/>
        <end position="56"/>
    </location>
</feature>
<name>A0A147KBU3_9BACI</name>
<dbReference type="Proteomes" id="UP000074108">
    <property type="component" value="Unassembled WGS sequence"/>
</dbReference>
<dbReference type="OrthoDB" id="2942734at2"/>
<gene>
    <name evidence="2" type="ORF">Q75_01740</name>
</gene>
<keyword evidence="1" id="KW-0812">Transmembrane</keyword>
<dbReference type="RefSeq" id="WP_059350143.1">
    <property type="nucleotide sequence ID" value="NZ_LDYG01000005.1"/>
</dbReference>
<evidence type="ECO:0000313" key="2">
    <source>
        <dbReference type="EMBL" id="KUP08959.1"/>
    </source>
</evidence>
<dbReference type="PATRIC" id="fig|1150625.3.peg.369"/>
<evidence type="ECO:0000256" key="1">
    <source>
        <dbReference type="SAM" id="Phobius"/>
    </source>
</evidence>
<evidence type="ECO:0000313" key="3">
    <source>
        <dbReference type="Proteomes" id="UP000074108"/>
    </source>
</evidence>
<comment type="caution">
    <text evidence="2">The sequence shown here is derived from an EMBL/GenBank/DDBJ whole genome shotgun (WGS) entry which is preliminary data.</text>
</comment>
<sequence>MGRYISIFLLFVFAGTVLLFGVPLVMGDLVGEFDRVIGNLVIFFGSFIITQLFYIMDILKKNTN</sequence>
<dbReference type="EMBL" id="LDYG01000005">
    <property type="protein sequence ID" value="KUP08959.1"/>
    <property type="molecule type" value="Genomic_DNA"/>
</dbReference>
<keyword evidence="3" id="KW-1185">Reference proteome</keyword>
<accession>A0A147KBU3</accession>
<dbReference type="AlphaFoldDB" id="A0A147KBU3"/>
<reference evidence="2 3" key="1">
    <citation type="journal article" date="2016" name="Front. Microbiol.">
        <title>Microevolution Analysis of Bacillus coahuilensis Unveils Differences in Phosphorus Acquisition Strategies and Their Regulation.</title>
        <authorList>
            <person name="Gomez-Lunar Z."/>
            <person name="Hernandez-Gonzalez I."/>
            <person name="Rodriguez-Torres M.D."/>
            <person name="Souza V."/>
            <person name="Olmedo-Alvarez G."/>
        </authorList>
    </citation>
    <scope>NUCLEOTIDE SEQUENCE [LARGE SCALE GENOMIC DNA]</scope>
    <source>
        <strain evidence="3">p1.1.43</strain>
    </source>
</reference>
<organism evidence="2 3">
    <name type="scientific">Bacillus coahuilensis p1.1.43</name>
    <dbReference type="NCBI Taxonomy" id="1150625"/>
    <lineage>
        <taxon>Bacteria</taxon>
        <taxon>Bacillati</taxon>
        <taxon>Bacillota</taxon>
        <taxon>Bacilli</taxon>
        <taxon>Bacillales</taxon>
        <taxon>Bacillaceae</taxon>
        <taxon>Bacillus</taxon>
    </lineage>
</organism>
<proteinExistence type="predicted"/>
<keyword evidence="1" id="KW-0472">Membrane</keyword>
<keyword evidence="1" id="KW-1133">Transmembrane helix</keyword>